<dbReference type="Proteomes" id="UP000014461">
    <property type="component" value="Unassembled WGS sequence"/>
</dbReference>
<accession>R9PP16</accession>
<dbReference type="STRING" id="1331007.AALB_3217"/>
<dbReference type="Pfam" id="PF13084">
    <property type="entry name" value="DUF3943"/>
    <property type="match status" value="1"/>
</dbReference>
<dbReference type="AlphaFoldDB" id="R9PP16"/>
<dbReference type="GO" id="GO:0016874">
    <property type="term" value="F:ligase activity"/>
    <property type="evidence" value="ECO:0007669"/>
    <property type="project" value="UniProtKB-KW"/>
</dbReference>
<proteinExistence type="predicted"/>
<feature type="signal peptide" evidence="1">
    <location>
        <begin position="1"/>
        <end position="19"/>
    </location>
</feature>
<evidence type="ECO:0000256" key="1">
    <source>
        <dbReference type="SAM" id="SignalP"/>
    </source>
</evidence>
<dbReference type="EMBL" id="BARX01000023">
    <property type="protein sequence ID" value="GAD03137.1"/>
    <property type="molecule type" value="Genomic_DNA"/>
</dbReference>
<keyword evidence="3" id="KW-0436">Ligase</keyword>
<dbReference type="RefSeq" id="WP_016402904.1">
    <property type="nucleotide sequence ID" value="NZ_BARX01000023.1"/>
</dbReference>
<dbReference type="OrthoDB" id="9152616at2"/>
<comment type="caution">
    <text evidence="3">The sequence shown here is derived from an EMBL/GenBank/DDBJ whole genome shotgun (WGS) entry which is preliminary data.</text>
</comment>
<evidence type="ECO:0000259" key="2">
    <source>
        <dbReference type="Pfam" id="PF13084"/>
    </source>
</evidence>
<keyword evidence="1" id="KW-0732">Signal</keyword>
<dbReference type="InterPro" id="IPR025079">
    <property type="entry name" value="DUF3943"/>
</dbReference>
<keyword evidence="4" id="KW-1185">Reference proteome</keyword>
<gene>
    <name evidence="3" type="ORF">AALB_3217</name>
</gene>
<name>R9PP16_AGAAL</name>
<evidence type="ECO:0000313" key="4">
    <source>
        <dbReference type="Proteomes" id="UP000014461"/>
    </source>
</evidence>
<protein>
    <submittedName>
        <fullName evidence="3">Ubiquitin-protein ligase</fullName>
    </submittedName>
</protein>
<feature type="domain" description="DUF3943" evidence="2">
    <location>
        <begin position="93"/>
        <end position="202"/>
    </location>
</feature>
<feature type="chain" id="PRO_5004488086" evidence="1">
    <location>
        <begin position="20"/>
        <end position="251"/>
    </location>
</feature>
<sequence>MIKPVAAALALTFSTTSFAESSSSNLFPEVTLFNAANGEDQERLWSQTKLMFGLGAGVIGALYLMPESVTNWDKSEIGRGNMAQKWWDNVRQGPVWDDDHWAINYIGHPYFGGVYYQVARKSGYDQFNSFLYTTLMSTFYWEYGIEAFAEVPSIQDLIVTPIGGWLYGEWAYQTEQRIRAGGGEVMGSTRLGNASLFLLDPVESIGKGINRVTGNDTIKTGITFNTSNPVQTPSEVRAKESYYGFTLHFHY</sequence>
<organism evidence="3 4">
    <name type="scientific">Agarivorans albus MKT 106</name>
    <dbReference type="NCBI Taxonomy" id="1331007"/>
    <lineage>
        <taxon>Bacteria</taxon>
        <taxon>Pseudomonadati</taxon>
        <taxon>Pseudomonadota</taxon>
        <taxon>Gammaproteobacteria</taxon>
        <taxon>Alteromonadales</taxon>
        <taxon>Alteromonadaceae</taxon>
        <taxon>Agarivorans</taxon>
    </lineage>
</organism>
<evidence type="ECO:0000313" key="3">
    <source>
        <dbReference type="EMBL" id="GAD03137.1"/>
    </source>
</evidence>
<reference evidence="3" key="1">
    <citation type="journal article" date="2013" name="Genome Announc.">
        <title>Draft Genome Sequence of Agarivorans albus Strain MKT 106T, an Agarolytic Marine Bacterium.</title>
        <authorList>
            <person name="Yasuike M."/>
            <person name="Nakamura Y."/>
            <person name="Kai W."/>
            <person name="Fujiwara A."/>
            <person name="Fukui Y."/>
            <person name="Satomi M."/>
            <person name="Sano M."/>
        </authorList>
    </citation>
    <scope>NUCLEOTIDE SEQUENCE [LARGE SCALE GENOMIC DNA]</scope>
</reference>